<protein>
    <submittedName>
        <fullName evidence="2">Saposin B-type domain-containing protein</fullName>
    </submittedName>
</protein>
<name>A0AC34RPB1_9BILA</name>
<organism evidence="1 2">
    <name type="scientific">Panagrolaimus sp. JU765</name>
    <dbReference type="NCBI Taxonomy" id="591449"/>
    <lineage>
        <taxon>Eukaryota</taxon>
        <taxon>Metazoa</taxon>
        <taxon>Ecdysozoa</taxon>
        <taxon>Nematoda</taxon>
        <taxon>Chromadorea</taxon>
        <taxon>Rhabditida</taxon>
        <taxon>Tylenchina</taxon>
        <taxon>Panagrolaimomorpha</taxon>
        <taxon>Panagrolaimoidea</taxon>
        <taxon>Panagrolaimidae</taxon>
        <taxon>Panagrolaimus</taxon>
    </lineage>
</organism>
<dbReference type="Proteomes" id="UP000887576">
    <property type="component" value="Unplaced"/>
</dbReference>
<reference evidence="2" key="1">
    <citation type="submission" date="2022-11" db="UniProtKB">
        <authorList>
            <consortium name="WormBaseParasite"/>
        </authorList>
    </citation>
    <scope>IDENTIFICATION</scope>
</reference>
<accession>A0AC34RPB1</accession>
<evidence type="ECO:0000313" key="2">
    <source>
        <dbReference type="WBParaSite" id="JU765_v2.g8803.t1"/>
    </source>
</evidence>
<sequence>MPLDDLAAGAGIEECELCRHIVGAAERHFQNNVTTQDGLKRELDRECIKFSHTHDKNVSQQCINYVDANIATIFTEISQGKRPEQICTDILVCAGRPTHNPPTAAVKIVKKLELPQHDPCNTCTFIVGRAEHHFKPNETESQLQKTLDGECRRLGQFQGQQAADHCLKIIDSHMDIIYNDIKAGKRPHQICIDIGECTTGTASPVPVSVSPGF</sequence>
<proteinExistence type="predicted"/>
<dbReference type="WBParaSite" id="JU765_v2.g8803.t1">
    <property type="protein sequence ID" value="JU765_v2.g8803.t1"/>
    <property type="gene ID" value="JU765_v2.g8803"/>
</dbReference>
<evidence type="ECO:0000313" key="1">
    <source>
        <dbReference type="Proteomes" id="UP000887576"/>
    </source>
</evidence>